<dbReference type="Gene3D" id="3.40.50.1820">
    <property type="entry name" value="alpha/beta hydrolase"/>
    <property type="match status" value="1"/>
</dbReference>
<organism evidence="4 5">
    <name type="scientific">Salmonella diarizonae</name>
    <dbReference type="NCBI Taxonomy" id="59204"/>
    <lineage>
        <taxon>Bacteria</taxon>
        <taxon>Pseudomonadati</taxon>
        <taxon>Pseudomonadota</taxon>
        <taxon>Gammaproteobacteria</taxon>
        <taxon>Enterobacterales</taxon>
        <taxon>Enterobacteriaceae</taxon>
        <taxon>Salmonella</taxon>
    </lineage>
</organism>
<dbReference type="EC" id="3.1.2.-" evidence="4"/>
<name>A0A379U201_SALDZ</name>
<comment type="similarity">
    <text evidence="1">Belongs to the thioesterase family.</text>
</comment>
<dbReference type="InterPro" id="IPR012223">
    <property type="entry name" value="TEII"/>
</dbReference>
<evidence type="ECO:0000259" key="3">
    <source>
        <dbReference type="SMART" id="SM00824"/>
    </source>
</evidence>
<dbReference type="PANTHER" id="PTHR11487">
    <property type="entry name" value="THIOESTERASE"/>
    <property type="match status" value="1"/>
</dbReference>
<reference evidence="4 5" key="1">
    <citation type="submission" date="2018-06" db="EMBL/GenBank/DDBJ databases">
        <authorList>
            <consortium name="Pathogen Informatics"/>
            <person name="Doyle S."/>
        </authorList>
    </citation>
    <scope>NUCLEOTIDE SEQUENCE [LARGE SCALE GENOMIC DNA]</scope>
    <source>
        <strain evidence="4 5">NCTC10060</strain>
    </source>
</reference>
<sequence>MTQSAMCIRCGPPGTAILRIWSCALSLAAAVARFATGKAEQLADCALSLVIWPGRDRLRHLEPLRSITQLAALLANELEASVSPDTPLLLAGHSMGAQVAFETCRLLEQRGHAPQGLIISGCHAPHLHSERQLSHRDDADFIAELIDIGGCSPELRENQELMSLFLPLLRADFDATESYHYDSPDVCPPLRTPALLLCGSHDREASWQQVDAWRQWLSHVTGPVVIDGDHFYPIQQARSFFTQIIRHFSPCIFCNDRFAKTAQHFRKVTHEFFL</sequence>
<evidence type="ECO:0000256" key="1">
    <source>
        <dbReference type="ARBA" id="ARBA00007169"/>
    </source>
</evidence>
<dbReference type="GO" id="GO:0016787">
    <property type="term" value="F:hydrolase activity"/>
    <property type="evidence" value="ECO:0007669"/>
    <property type="project" value="UniProtKB-KW"/>
</dbReference>
<keyword evidence="2 4" id="KW-0378">Hydrolase</keyword>
<dbReference type="InterPro" id="IPR001031">
    <property type="entry name" value="Thioesterase"/>
</dbReference>
<accession>A0A379U201</accession>
<feature type="domain" description="Thioesterase TesA-like" evidence="3">
    <location>
        <begin position="25"/>
        <end position="248"/>
    </location>
</feature>
<evidence type="ECO:0000313" key="4">
    <source>
        <dbReference type="EMBL" id="SUG56005.1"/>
    </source>
</evidence>
<dbReference type="Proteomes" id="UP000254633">
    <property type="component" value="Unassembled WGS sequence"/>
</dbReference>
<proteinExistence type="inferred from homology"/>
<gene>
    <name evidence="4" type="primary">srfAD</name>
    <name evidence="4" type="ORF">NCTC10060_03163</name>
</gene>
<evidence type="ECO:0000313" key="5">
    <source>
        <dbReference type="Proteomes" id="UP000254633"/>
    </source>
</evidence>
<dbReference type="AlphaFoldDB" id="A0A379U201"/>
<dbReference type="InterPro" id="IPR020802">
    <property type="entry name" value="TesA-like"/>
</dbReference>
<dbReference type="SMART" id="SM00824">
    <property type="entry name" value="PKS_TE"/>
    <property type="match status" value="1"/>
</dbReference>
<dbReference type="PANTHER" id="PTHR11487:SF0">
    <property type="entry name" value="S-ACYL FATTY ACID SYNTHASE THIOESTERASE, MEDIUM CHAIN"/>
    <property type="match status" value="1"/>
</dbReference>
<evidence type="ECO:0000256" key="2">
    <source>
        <dbReference type="ARBA" id="ARBA00022801"/>
    </source>
</evidence>
<dbReference type="GO" id="GO:0008610">
    <property type="term" value="P:lipid biosynthetic process"/>
    <property type="evidence" value="ECO:0007669"/>
    <property type="project" value="TreeGrafter"/>
</dbReference>
<dbReference type="EMBL" id="UGXH01000003">
    <property type="protein sequence ID" value="SUG56005.1"/>
    <property type="molecule type" value="Genomic_DNA"/>
</dbReference>
<protein>
    <submittedName>
        <fullName evidence="4">Thioesterase</fullName>
        <ecNumber evidence="4">3.1.2.-</ecNumber>
    </submittedName>
</protein>
<dbReference type="InterPro" id="IPR029058">
    <property type="entry name" value="AB_hydrolase_fold"/>
</dbReference>
<dbReference type="SUPFAM" id="SSF53474">
    <property type="entry name" value="alpha/beta-Hydrolases"/>
    <property type="match status" value="1"/>
</dbReference>
<dbReference type="Pfam" id="PF00975">
    <property type="entry name" value="Thioesterase"/>
    <property type="match status" value="1"/>
</dbReference>